<name>A0A8S1BR02_ARCPL</name>
<gene>
    <name evidence="2" type="ORF">APLA_LOCUS17394</name>
</gene>
<dbReference type="EMBL" id="CADEBD010000996">
    <property type="protein sequence ID" value="CAB3261696.1"/>
    <property type="molecule type" value="Genomic_DNA"/>
</dbReference>
<protein>
    <submittedName>
        <fullName evidence="2">Uncharacterized protein</fullName>
    </submittedName>
</protein>
<proteinExistence type="predicted"/>
<organism evidence="2 3">
    <name type="scientific">Arctia plantaginis</name>
    <name type="common">Wood tiger moth</name>
    <name type="synonym">Phalaena plantaginis</name>
    <dbReference type="NCBI Taxonomy" id="874455"/>
    <lineage>
        <taxon>Eukaryota</taxon>
        <taxon>Metazoa</taxon>
        <taxon>Ecdysozoa</taxon>
        <taxon>Arthropoda</taxon>
        <taxon>Hexapoda</taxon>
        <taxon>Insecta</taxon>
        <taxon>Pterygota</taxon>
        <taxon>Neoptera</taxon>
        <taxon>Endopterygota</taxon>
        <taxon>Lepidoptera</taxon>
        <taxon>Glossata</taxon>
        <taxon>Ditrysia</taxon>
        <taxon>Noctuoidea</taxon>
        <taxon>Erebidae</taxon>
        <taxon>Arctiinae</taxon>
        <taxon>Arctia</taxon>
    </lineage>
</organism>
<evidence type="ECO:0000313" key="2">
    <source>
        <dbReference type="EMBL" id="CAB3261696.1"/>
    </source>
</evidence>
<evidence type="ECO:0000313" key="3">
    <source>
        <dbReference type="Proteomes" id="UP000494256"/>
    </source>
</evidence>
<comment type="caution">
    <text evidence="2">The sequence shown here is derived from an EMBL/GenBank/DDBJ whole genome shotgun (WGS) entry which is preliminary data.</text>
</comment>
<dbReference type="AlphaFoldDB" id="A0A8S1BR02"/>
<accession>A0A8S1BR02</accession>
<evidence type="ECO:0000256" key="1">
    <source>
        <dbReference type="SAM" id="MobiDB-lite"/>
    </source>
</evidence>
<sequence>MFTSLGCNVLREQTLTNSNSHDSIVHIFIDPCCKISEESFGELIVFVDPTGREINYKYMELFLGLQEEKGLHLATKIYHGSSKKKKYIKALKVSEIIDYIQDIEDCCDEELNDIEVVILVPDEVDEMTDIDEGPDDDMGVLPVSNVPRQVEFSYTIDNDEEDYSTQTTSRTRKTVTGPKC</sequence>
<dbReference type="Proteomes" id="UP000494256">
    <property type="component" value="Unassembled WGS sequence"/>
</dbReference>
<reference evidence="2 3" key="1">
    <citation type="submission" date="2020-04" db="EMBL/GenBank/DDBJ databases">
        <authorList>
            <person name="Wallbank WR R."/>
            <person name="Pardo Diaz C."/>
            <person name="Kozak K."/>
            <person name="Martin S."/>
            <person name="Jiggins C."/>
            <person name="Moest M."/>
            <person name="Warren A I."/>
            <person name="Byers J.R.P. K."/>
            <person name="Montejo-Kovacevich G."/>
            <person name="Yen C E."/>
        </authorList>
    </citation>
    <scope>NUCLEOTIDE SEQUENCE [LARGE SCALE GENOMIC DNA]</scope>
</reference>
<dbReference type="OrthoDB" id="10253709at2759"/>
<feature type="region of interest" description="Disordered" evidence="1">
    <location>
        <begin position="158"/>
        <end position="180"/>
    </location>
</feature>